<sequence length="321" mass="36754">MEVKKPKIVVIVGPTASGKTALGVALAKKLNGEVVSADSMQIYKHMNIGTAKVTSEEMQGVPHHLIDCVPPDEEFSVAKYKEAALEAIEEILIKGKLPIIIGGTGLYINSLSLPWDFQKKDSDETIRWRLTAEAEVLGKDALYERLKLVDPATAEIVHPNNLNRIIRALEIYELTGKPKSHFDEESRKQEVPYDYIMIGLDWDRETLYNRINHRVDRMIEEGLIEETKMLIERGYDWNLTSLKAIGYKELKPYLEGESTLAEVVSILKRDSRHYAKRQMTWFRKDERIQWLKMGEPSNLETQVMECLSLIKPQLESINESE</sequence>
<dbReference type="STRING" id="52694.ACWI_18620"/>
<evidence type="ECO:0000256" key="13">
    <source>
        <dbReference type="RuleBase" id="RU003785"/>
    </source>
</evidence>
<comment type="catalytic activity">
    <reaction evidence="9 10 11">
        <text>adenosine(37) in tRNA + dimethylallyl diphosphate = N(6)-dimethylallyladenosine(37) in tRNA + diphosphate</text>
        <dbReference type="Rhea" id="RHEA:26482"/>
        <dbReference type="Rhea" id="RHEA-COMP:10162"/>
        <dbReference type="Rhea" id="RHEA-COMP:10375"/>
        <dbReference type="ChEBI" id="CHEBI:33019"/>
        <dbReference type="ChEBI" id="CHEBI:57623"/>
        <dbReference type="ChEBI" id="CHEBI:74411"/>
        <dbReference type="ChEBI" id="CHEBI:74415"/>
        <dbReference type="EC" id="2.5.1.75"/>
    </reaction>
</comment>
<dbReference type="OrthoDB" id="9776390at2"/>
<organism evidence="14 16">
    <name type="scientific">Acetobacterium wieringae</name>
    <dbReference type="NCBI Taxonomy" id="52694"/>
    <lineage>
        <taxon>Bacteria</taxon>
        <taxon>Bacillati</taxon>
        <taxon>Bacillota</taxon>
        <taxon>Clostridia</taxon>
        <taxon>Eubacteriales</taxon>
        <taxon>Eubacteriaceae</taxon>
        <taxon>Acetobacterium</taxon>
    </lineage>
</organism>
<name>A0A1F2PH52_9FIRM</name>
<keyword evidence="4 10" id="KW-0808">Transferase</keyword>
<dbReference type="InterPro" id="IPR039657">
    <property type="entry name" value="Dimethylallyltransferase"/>
</dbReference>
<evidence type="ECO:0000313" key="16">
    <source>
        <dbReference type="Proteomes" id="UP000176244"/>
    </source>
</evidence>
<evidence type="ECO:0000256" key="12">
    <source>
        <dbReference type="RuleBase" id="RU003784"/>
    </source>
</evidence>
<comment type="function">
    <text evidence="2 10 12">Catalyzes the transfer of a dimethylallyl group onto the adenine at position 37 in tRNAs that read codons beginning with uridine, leading to the formation of N6-(dimethylallyl)adenosine (i(6)A).</text>
</comment>
<evidence type="ECO:0000256" key="9">
    <source>
        <dbReference type="ARBA" id="ARBA00049563"/>
    </source>
</evidence>
<evidence type="ECO:0000256" key="1">
    <source>
        <dbReference type="ARBA" id="ARBA00001946"/>
    </source>
</evidence>
<reference evidence="14 16" key="1">
    <citation type="submission" date="2015-09" db="EMBL/GenBank/DDBJ databases">
        <title>Genome sequence of Acetobacterium wieringae DSM 1911.</title>
        <authorList>
            <person name="Poehlein A."/>
            <person name="Bengelsdorf F.R."/>
            <person name="Schiel-Bengelsdorf B."/>
            <person name="Duerre P."/>
            <person name="Daniel R."/>
        </authorList>
    </citation>
    <scope>NUCLEOTIDE SEQUENCE [LARGE SCALE GENOMIC DNA]</scope>
    <source>
        <strain evidence="14 16">DSM 1911</strain>
    </source>
</reference>
<dbReference type="Pfam" id="PF01715">
    <property type="entry name" value="IPPT"/>
    <property type="match status" value="1"/>
</dbReference>
<feature type="site" description="Interaction with substrate tRNA" evidence="10">
    <location>
        <position position="104"/>
    </location>
</feature>
<dbReference type="RefSeq" id="WP_070371166.1">
    <property type="nucleotide sequence ID" value="NZ_JAYFRG010000014.1"/>
</dbReference>
<feature type="binding site" evidence="10">
    <location>
        <begin position="15"/>
        <end position="20"/>
    </location>
    <ligand>
        <name>substrate</name>
    </ligand>
</feature>
<dbReference type="SUPFAM" id="SSF52540">
    <property type="entry name" value="P-loop containing nucleoside triphosphate hydrolases"/>
    <property type="match status" value="2"/>
</dbReference>
<dbReference type="Proteomes" id="UP000176244">
    <property type="component" value="Unassembled WGS sequence"/>
</dbReference>
<dbReference type="InterPro" id="IPR018022">
    <property type="entry name" value="IPT"/>
</dbReference>
<reference evidence="15 17" key="2">
    <citation type="submission" date="2019-08" db="EMBL/GenBank/DDBJ databases">
        <title>Isolation and enrichment of carboxydotrophic bacteria from anaerobic sludge for the production of bio-based chemicals from syngas.</title>
        <authorList>
            <person name="Antares A.L."/>
            <person name="Moreira J."/>
            <person name="Diender M."/>
            <person name="Parshina S.N."/>
            <person name="Stams A.J.M."/>
            <person name="Alves M."/>
            <person name="Alves J.I."/>
            <person name="Sousa D.Z."/>
        </authorList>
    </citation>
    <scope>NUCLEOTIDE SEQUENCE [LARGE SCALE GENOMIC DNA]</scope>
    <source>
        <strain evidence="15 17">JM</strain>
    </source>
</reference>
<evidence type="ECO:0000256" key="7">
    <source>
        <dbReference type="ARBA" id="ARBA00022840"/>
    </source>
</evidence>
<dbReference type="NCBIfam" id="TIGR00174">
    <property type="entry name" value="miaA"/>
    <property type="match status" value="1"/>
</dbReference>
<dbReference type="HAMAP" id="MF_00185">
    <property type="entry name" value="IPP_trans"/>
    <property type="match status" value="1"/>
</dbReference>
<dbReference type="EMBL" id="LKEU01000029">
    <property type="protein sequence ID" value="OFV70650.1"/>
    <property type="molecule type" value="Genomic_DNA"/>
</dbReference>
<evidence type="ECO:0000313" key="14">
    <source>
        <dbReference type="EMBL" id="OFV70650.1"/>
    </source>
</evidence>
<dbReference type="EC" id="2.5.1.75" evidence="10"/>
<keyword evidence="8 10" id="KW-0460">Magnesium</keyword>
<dbReference type="GO" id="GO:0052381">
    <property type="term" value="F:tRNA dimethylallyltransferase activity"/>
    <property type="evidence" value="ECO:0007669"/>
    <property type="project" value="UniProtKB-UniRule"/>
</dbReference>
<keyword evidence="6 10" id="KW-0547">Nucleotide-binding</keyword>
<evidence type="ECO:0000256" key="8">
    <source>
        <dbReference type="ARBA" id="ARBA00022842"/>
    </source>
</evidence>
<dbReference type="Gene3D" id="3.40.50.300">
    <property type="entry name" value="P-loop containing nucleotide triphosphate hydrolases"/>
    <property type="match status" value="1"/>
</dbReference>
<comment type="caution">
    <text evidence="10">Lacks conserved residue(s) required for the propagation of feature annotation.</text>
</comment>
<protein>
    <recommendedName>
        <fullName evidence="10">tRNA dimethylallyltransferase</fullName>
        <ecNumber evidence="10">2.5.1.75</ecNumber>
    </recommendedName>
    <alternativeName>
        <fullName evidence="10">Dimethylallyl diphosphate:tRNA dimethylallyltransferase</fullName>
        <shortName evidence="10">DMAPP:tRNA dimethylallyltransferase</shortName>
        <shortName evidence="10">DMATase</shortName>
    </alternativeName>
    <alternativeName>
        <fullName evidence="10">Isopentenyl-diphosphate:tRNA isopentenyltransferase</fullName>
        <shortName evidence="10">IPP transferase</shortName>
        <shortName evidence="10">IPPT</shortName>
        <shortName evidence="10">IPTase</shortName>
    </alternativeName>
</protein>
<evidence type="ECO:0000256" key="11">
    <source>
        <dbReference type="RuleBase" id="RU003783"/>
    </source>
</evidence>
<accession>A0A1F2PH52</accession>
<dbReference type="EMBL" id="VSLA01000002">
    <property type="protein sequence ID" value="TYC88312.1"/>
    <property type="molecule type" value="Genomic_DNA"/>
</dbReference>
<dbReference type="PANTHER" id="PTHR11088:SF60">
    <property type="entry name" value="TRNA DIMETHYLALLYLTRANSFERASE"/>
    <property type="match status" value="1"/>
</dbReference>
<gene>
    <name evidence="10 14" type="primary">miaA</name>
    <name evidence="14" type="ORF">ACWI_18620</name>
    <name evidence="15" type="ORF">FXB42_01475</name>
</gene>
<evidence type="ECO:0000256" key="4">
    <source>
        <dbReference type="ARBA" id="ARBA00022679"/>
    </source>
</evidence>
<feature type="site" description="Interaction with substrate tRNA" evidence="10">
    <location>
        <position position="127"/>
    </location>
</feature>
<evidence type="ECO:0000313" key="17">
    <source>
        <dbReference type="Proteomes" id="UP000322619"/>
    </source>
</evidence>
<dbReference type="GO" id="GO:0006400">
    <property type="term" value="P:tRNA modification"/>
    <property type="evidence" value="ECO:0007669"/>
    <property type="project" value="TreeGrafter"/>
</dbReference>
<comment type="caution">
    <text evidence="14">The sequence shown here is derived from an EMBL/GenBank/DDBJ whole genome shotgun (WGS) entry which is preliminary data.</text>
</comment>
<comment type="subunit">
    <text evidence="10">Monomer.</text>
</comment>
<dbReference type="PANTHER" id="PTHR11088">
    <property type="entry name" value="TRNA DIMETHYLALLYLTRANSFERASE"/>
    <property type="match status" value="1"/>
</dbReference>
<dbReference type="Gene3D" id="1.10.20.140">
    <property type="match status" value="1"/>
</dbReference>
<keyword evidence="5 10" id="KW-0819">tRNA processing</keyword>
<evidence type="ECO:0000256" key="3">
    <source>
        <dbReference type="ARBA" id="ARBA00005842"/>
    </source>
</evidence>
<dbReference type="AlphaFoldDB" id="A0A1F2PH52"/>
<comment type="cofactor">
    <cofactor evidence="1 10">
        <name>Mg(2+)</name>
        <dbReference type="ChEBI" id="CHEBI:18420"/>
    </cofactor>
</comment>
<feature type="region of interest" description="Interaction with substrate tRNA" evidence="10">
    <location>
        <begin position="38"/>
        <end position="41"/>
    </location>
</feature>
<dbReference type="FunFam" id="1.10.20.140:FF:000001">
    <property type="entry name" value="tRNA dimethylallyltransferase"/>
    <property type="match status" value="1"/>
</dbReference>
<evidence type="ECO:0000313" key="15">
    <source>
        <dbReference type="EMBL" id="TYC88312.1"/>
    </source>
</evidence>
<evidence type="ECO:0000256" key="6">
    <source>
        <dbReference type="ARBA" id="ARBA00022741"/>
    </source>
</evidence>
<feature type="binding site" evidence="10">
    <location>
        <begin position="13"/>
        <end position="20"/>
    </location>
    <ligand>
        <name>ATP</name>
        <dbReference type="ChEBI" id="CHEBI:30616"/>
    </ligand>
</feature>
<keyword evidence="7 10" id="KW-0067">ATP-binding</keyword>
<proteinExistence type="inferred from homology"/>
<evidence type="ECO:0000256" key="10">
    <source>
        <dbReference type="HAMAP-Rule" id="MF_00185"/>
    </source>
</evidence>
<dbReference type="Proteomes" id="UP000322619">
    <property type="component" value="Unassembled WGS sequence"/>
</dbReference>
<evidence type="ECO:0000256" key="2">
    <source>
        <dbReference type="ARBA" id="ARBA00003213"/>
    </source>
</evidence>
<dbReference type="GO" id="GO:0005524">
    <property type="term" value="F:ATP binding"/>
    <property type="evidence" value="ECO:0007669"/>
    <property type="project" value="UniProtKB-UniRule"/>
</dbReference>
<evidence type="ECO:0000256" key="5">
    <source>
        <dbReference type="ARBA" id="ARBA00022694"/>
    </source>
</evidence>
<comment type="similarity">
    <text evidence="3 10 13">Belongs to the IPP transferase family.</text>
</comment>
<dbReference type="InterPro" id="IPR027417">
    <property type="entry name" value="P-loop_NTPase"/>
</dbReference>